<evidence type="ECO:0000313" key="8">
    <source>
        <dbReference type="Proteomes" id="UP000478052"/>
    </source>
</evidence>
<dbReference type="SMART" id="SM00980">
    <property type="entry name" value="THAP"/>
    <property type="match status" value="1"/>
</dbReference>
<dbReference type="GO" id="GO:0003677">
    <property type="term" value="F:DNA binding"/>
    <property type="evidence" value="ECO:0007669"/>
    <property type="project" value="UniProtKB-UniRule"/>
</dbReference>
<dbReference type="GO" id="GO:0008270">
    <property type="term" value="F:zinc ion binding"/>
    <property type="evidence" value="ECO:0007669"/>
    <property type="project" value="UniProtKB-KW"/>
</dbReference>
<dbReference type="EMBL" id="VUJU01010238">
    <property type="protein sequence ID" value="KAF0715122.1"/>
    <property type="molecule type" value="Genomic_DNA"/>
</dbReference>
<keyword evidence="1" id="KW-0479">Metal-binding</keyword>
<evidence type="ECO:0000256" key="4">
    <source>
        <dbReference type="ARBA" id="ARBA00023125"/>
    </source>
</evidence>
<evidence type="ECO:0000256" key="5">
    <source>
        <dbReference type="PROSITE-ProRule" id="PRU00309"/>
    </source>
</evidence>
<keyword evidence="4 5" id="KW-0238">DNA-binding</keyword>
<dbReference type="InterPro" id="IPR036397">
    <property type="entry name" value="RNaseH_sf"/>
</dbReference>
<comment type="caution">
    <text evidence="7">The sequence shown here is derived from an EMBL/GenBank/DDBJ whole genome shotgun (WGS) entry which is preliminary data.</text>
</comment>
<dbReference type="Gene3D" id="3.30.420.10">
    <property type="entry name" value="Ribonuclease H-like superfamily/Ribonuclease H"/>
    <property type="match status" value="1"/>
</dbReference>
<evidence type="ECO:0000256" key="1">
    <source>
        <dbReference type="ARBA" id="ARBA00022723"/>
    </source>
</evidence>
<evidence type="ECO:0000256" key="3">
    <source>
        <dbReference type="ARBA" id="ARBA00022833"/>
    </source>
</evidence>
<dbReference type="SUPFAM" id="SSF57716">
    <property type="entry name" value="Glucocorticoid receptor-like (DNA-binding domain)"/>
    <property type="match status" value="1"/>
</dbReference>
<evidence type="ECO:0000313" key="7">
    <source>
        <dbReference type="EMBL" id="KAF0715122.1"/>
    </source>
</evidence>
<dbReference type="PANTHER" id="PTHR33939:SF1">
    <property type="entry name" value="DUF4371 DOMAIN-CONTAINING PROTEIN"/>
    <property type="match status" value="1"/>
</dbReference>
<protein>
    <submittedName>
        <fullName evidence="7">THAP-type domain-containing protein</fullName>
    </submittedName>
</protein>
<dbReference type="PANTHER" id="PTHR33939">
    <property type="entry name" value="PROTEIN CBG22215"/>
    <property type="match status" value="1"/>
</dbReference>
<proteinExistence type="predicted"/>
<organism evidence="7 8">
    <name type="scientific">Aphis craccivora</name>
    <name type="common">Cowpea aphid</name>
    <dbReference type="NCBI Taxonomy" id="307492"/>
    <lineage>
        <taxon>Eukaryota</taxon>
        <taxon>Metazoa</taxon>
        <taxon>Ecdysozoa</taxon>
        <taxon>Arthropoda</taxon>
        <taxon>Hexapoda</taxon>
        <taxon>Insecta</taxon>
        <taxon>Pterygota</taxon>
        <taxon>Neoptera</taxon>
        <taxon>Paraneoptera</taxon>
        <taxon>Hemiptera</taxon>
        <taxon>Sternorrhyncha</taxon>
        <taxon>Aphidomorpha</taxon>
        <taxon>Aphidoidea</taxon>
        <taxon>Aphididae</taxon>
        <taxon>Aphidini</taxon>
        <taxon>Aphis</taxon>
        <taxon>Aphis</taxon>
    </lineage>
</organism>
<keyword evidence="2 5" id="KW-0863">Zinc-finger</keyword>
<dbReference type="InterPro" id="IPR006612">
    <property type="entry name" value="THAP_Znf"/>
</dbReference>
<dbReference type="Pfam" id="PF05485">
    <property type="entry name" value="THAP"/>
    <property type="match status" value="1"/>
</dbReference>
<sequence>MDKFPIKNLEIFNKWVHKCRRGDKWNPKTSLVCSKHFTPDSFVRDLKAELLGYISKVRMIKPNAITTLHLPPDHSQSVTSTSAINRNKRIEAKSMKQYICTCIHYFYFSRFSVTIVENDKRKGVEEFLENYKKINECLRTSMNILQISLNSTNSILKTPKKTLSEEVKTLSLNKNKAIENEAKKSVSSRVRWTRDEVAKAFTLRYLSKRSYVYVKTDLHYPLSGLSSLQRWAKTIEMKNGILGDVLKIMKLNGDTLKDYEKLTVLMFDEVKISSTVEYDVLHDEFIGPHNQMQLDGIGFKVICCVSDCGGSNIGLWKALEINYQNPVFSIPCGRRIVYIPDAPHILKLVRNWFLDTEEALVSFSATELRVCHKFTKEHLSCEGPQRQRSNAIKLSVQQWLRENGVDFSPLQTLSELREIVKSLIPKEKKYELDEIALQMGHEVVRLPPYHCQYNPIELIWAHVKGEVAKNNTTFKFADVEKLLNDALDSVTVENWKKCTDHCHNLQERISSKKD</sequence>
<evidence type="ECO:0000256" key="2">
    <source>
        <dbReference type="ARBA" id="ARBA00022771"/>
    </source>
</evidence>
<accession>A0A6G0VZ98</accession>
<feature type="domain" description="THAP-type" evidence="6">
    <location>
        <begin position="1"/>
        <end position="69"/>
    </location>
</feature>
<reference evidence="7 8" key="1">
    <citation type="submission" date="2019-08" db="EMBL/GenBank/DDBJ databases">
        <title>Whole genome of Aphis craccivora.</title>
        <authorList>
            <person name="Voronova N.V."/>
            <person name="Shulinski R.S."/>
            <person name="Bandarenka Y.V."/>
            <person name="Zhorov D.G."/>
            <person name="Warner D."/>
        </authorList>
    </citation>
    <scope>NUCLEOTIDE SEQUENCE [LARGE SCALE GENOMIC DNA]</scope>
    <source>
        <strain evidence="7">180601</strain>
        <tissue evidence="7">Whole Body</tissue>
    </source>
</reference>
<dbReference type="AlphaFoldDB" id="A0A6G0VZ98"/>
<dbReference type="OrthoDB" id="7331812at2759"/>
<dbReference type="SMART" id="SM00692">
    <property type="entry name" value="DM3"/>
    <property type="match status" value="1"/>
</dbReference>
<keyword evidence="3" id="KW-0862">Zinc</keyword>
<dbReference type="Proteomes" id="UP000478052">
    <property type="component" value="Unassembled WGS sequence"/>
</dbReference>
<gene>
    <name evidence="7" type="ORF">FWK35_00021536</name>
</gene>
<keyword evidence="8" id="KW-1185">Reference proteome</keyword>
<evidence type="ECO:0000259" key="6">
    <source>
        <dbReference type="PROSITE" id="PS50950"/>
    </source>
</evidence>
<dbReference type="PROSITE" id="PS50950">
    <property type="entry name" value="ZF_THAP"/>
    <property type="match status" value="1"/>
</dbReference>
<name>A0A6G0VZ98_APHCR</name>